<organism evidence="2 3">
    <name type="scientific">Croceibacterium xixiisoli</name>
    <dbReference type="NCBI Taxonomy" id="1476466"/>
    <lineage>
        <taxon>Bacteria</taxon>
        <taxon>Pseudomonadati</taxon>
        <taxon>Pseudomonadota</taxon>
        <taxon>Alphaproteobacteria</taxon>
        <taxon>Sphingomonadales</taxon>
        <taxon>Erythrobacteraceae</taxon>
        <taxon>Croceibacterium</taxon>
    </lineage>
</organism>
<dbReference type="RefSeq" id="WP_161390649.1">
    <property type="nucleotide sequence ID" value="NZ_JBHSCP010000001.1"/>
</dbReference>
<reference evidence="2 3" key="1">
    <citation type="submission" date="2019-12" db="EMBL/GenBank/DDBJ databases">
        <title>Genomic-based taxomic classification of the family Erythrobacteraceae.</title>
        <authorList>
            <person name="Xu L."/>
        </authorList>
    </citation>
    <scope>NUCLEOTIDE SEQUENCE [LARGE SCALE GENOMIC DNA]</scope>
    <source>
        <strain evidence="2 3">S36</strain>
    </source>
</reference>
<feature type="signal peptide" evidence="1">
    <location>
        <begin position="1"/>
        <end position="24"/>
    </location>
</feature>
<name>A0A6I4TV46_9SPHN</name>
<dbReference type="AlphaFoldDB" id="A0A6I4TV46"/>
<evidence type="ECO:0000313" key="3">
    <source>
        <dbReference type="Proteomes" id="UP000469430"/>
    </source>
</evidence>
<dbReference type="EMBL" id="WTYJ01000001">
    <property type="protein sequence ID" value="MXO99071.1"/>
    <property type="molecule type" value="Genomic_DNA"/>
</dbReference>
<feature type="chain" id="PRO_5026195162" evidence="1">
    <location>
        <begin position="25"/>
        <end position="318"/>
    </location>
</feature>
<dbReference type="OrthoDB" id="568723at2"/>
<comment type="caution">
    <text evidence="2">The sequence shown here is derived from an EMBL/GenBank/DDBJ whole genome shotgun (WGS) entry which is preliminary data.</text>
</comment>
<keyword evidence="1" id="KW-0732">Signal</keyword>
<sequence length="318" mass="33423">MKRGLFLGMAGMAMALMATTGAQAQFGGLGRVLGSVAKEVGVPNFLSGPQPVSTSIKDATFADPSRDGFDAGTAQALTSLNRNDKGGFVLAPGHYTMLAQSYCLHAGTHGPSGGDGYLYAPVKGSAEDAVIAILQNSNAHPEIAQRDIQQLLWAIVARAKFEDLDNRLKLVAGQLLTTRQLASLNRNALSILTSSELSSVTGGLPGPLRTIVEAESQLRGMLSSGSSSYEDMERVAVLAGVAPMGAGSVDVPASRWSRHPDGYWVRYRPNGYTNTHVDIFVEANSSAVGKVYDPGKAIAVPGNTSRQRLAQSGRVYTG</sequence>
<accession>A0A6I4TV46</accession>
<proteinExistence type="predicted"/>
<evidence type="ECO:0000313" key="2">
    <source>
        <dbReference type="EMBL" id="MXO99071.1"/>
    </source>
</evidence>
<dbReference type="Proteomes" id="UP000469430">
    <property type="component" value="Unassembled WGS sequence"/>
</dbReference>
<evidence type="ECO:0000256" key="1">
    <source>
        <dbReference type="SAM" id="SignalP"/>
    </source>
</evidence>
<protein>
    <submittedName>
        <fullName evidence="2">Uncharacterized protein</fullName>
    </submittedName>
</protein>
<gene>
    <name evidence="2" type="ORF">GRI97_08730</name>
</gene>
<keyword evidence="3" id="KW-1185">Reference proteome</keyword>